<keyword evidence="3" id="KW-1185">Reference proteome</keyword>
<evidence type="ECO:0000313" key="2">
    <source>
        <dbReference type="EMBL" id="MCV3273489.1"/>
    </source>
</evidence>
<gene>
    <name evidence="2" type="ORF">MUB52_18815</name>
</gene>
<organism evidence="2 3">
    <name type="scientific">Roseobacter sinensis</name>
    <dbReference type="NCBI Taxonomy" id="2931391"/>
    <lineage>
        <taxon>Bacteria</taxon>
        <taxon>Pseudomonadati</taxon>
        <taxon>Pseudomonadota</taxon>
        <taxon>Alphaproteobacteria</taxon>
        <taxon>Rhodobacterales</taxon>
        <taxon>Roseobacteraceae</taxon>
        <taxon>Roseobacter</taxon>
    </lineage>
</organism>
<dbReference type="InterPro" id="IPR027417">
    <property type="entry name" value="P-loop_NTPase"/>
</dbReference>
<name>A0ABT3BJE9_9RHOB</name>
<evidence type="ECO:0000313" key="3">
    <source>
        <dbReference type="Proteomes" id="UP001208690"/>
    </source>
</evidence>
<feature type="region of interest" description="Disordered" evidence="1">
    <location>
        <begin position="45"/>
        <end position="64"/>
    </location>
</feature>
<dbReference type="SUPFAM" id="SSF52540">
    <property type="entry name" value="P-loop containing nucleoside triphosphate hydrolases"/>
    <property type="match status" value="1"/>
</dbReference>
<reference evidence="2 3" key="1">
    <citation type="submission" date="2022-04" db="EMBL/GenBank/DDBJ databases">
        <title>Roseobacter sp. WL0113 is a bacterium isolated from neritic sediment.</title>
        <authorList>
            <person name="Wang L."/>
            <person name="He W."/>
            <person name="Zhang D.-F."/>
        </authorList>
    </citation>
    <scope>NUCLEOTIDE SEQUENCE [LARGE SCALE GENOMIC DNA]</scope>
    <source>
        <strain evidence="2 3">WL0113</strain>
    </source>
</reference>
<dbReference type="Proteomes" id="UP001208690">
    <property type="component" value="Unassembled WGS sequence"/>
</dbReference>
<sequence length="181" mass="19631">MSQVVVIAFSGKIGSGKSAVSKLVASHLKFERISFGDYVRASVSAKGGDPLSRKDLQDEGQRQVEADPKSFLSSTLIFHNWDSNSNVVVDGLRHTSVLSAMRHHFKGQLFHIHLEVVDTLATERALERGDELSSLEGALEHIVETDVGNDLKLAADLVLDAEEPIEALVAACISATKTPQR</sequence>
<proteinExistence type="predicted"/>
<protein>
    <submittedName>
        <fullName evidence="2">AAA family ATPase</fullName>
    </submittedName>
</protein>
<comment type="caution">
    <text evidence="2">The sequence shown here is derived from an EMBL/GenBank/DDBJ whole genome shotgun (WGS) entry which is preliminary data.</text>
</comment>
<dbReference type="Gene3D" id="3.40.50.300">
    <property type="entry name" value="P-loop containing nucleotide triphosphate hydrolases"/>
    <property type="match status" value="1"/>
</dbReference>
<feature type="compositionally biased region" description="Basic and acidic residues" evidence="1">
    <location>
        <begin position="51"/>
        <end position="64"/>
    </location>
</feature>
<dbReference type="RefSeq" id="WP_263845714.1">
    <property type="nucleotide sequence ID" value="NZ_JALIEB010000016.1"/>
</dbReference>
<dbReference type="Pfam" id="PF13238">
    <property type="entry name" value="AAA_18"/>
    <property type="match status" value="1"/>
</dbReference>
<dbReference type="EMBL" id="JALIEB010000016">
    <property type="protein sequence ID" value="MCV3273489.1"/>
    <property type="molecule type" value="Genomic_DNA"/>
</dbReference>
<accession>A0ABT3BJE9</accession>
<evidence type="ECO:0000256" key="1">
    <source>
        <dbReference type="SAM" id="MobiDB-lite"/>
    </source>
</evidence>